<evidence type="ECO:0008006" key="4">
    <source>
        <dbReference type="Google" id="ProtNLM"/>
    </source>
</evidence>
<dbReference type="AlphaFoldDB" id="A0A8J3VKH3"/>
<protein>
    <recommendedName>
        <fullName evidence="4">Glycosyltransferase RgtA/B/C/D-like domain-containing protein</fullName>
    </recommendedName>
</protein>
<evidence type="ECO:0000256" key="1">
    <source>
        <dbReference type="SAM" id="Phobius"/>
    </source>
</evidence>
<accession>A0A8J3VKH3</accession>
<feature type="transmembrane region" description="Helical" evidence="1">
    <location>
        <begin position="114"/>
        <end position="133"/>
    </location>
</feature>
<evidence type="ECO:0000313" key="3">
    <source>
        <dbReference type="Proteomes" id="UP000612899"/>
    </source>
</evidence>
<keyword evidence="3" id="KW-1185">Reference proteome</keyword>
<keyword evidence="1" id="KW-0812">Transmembrane</keyword>
<organism evidence="2 3">
    <name type="scientific">Rhizocola hellebori</name>
    <dbReference type="NCBI Taxonomy" id="1392758"/>
    <lineage>
        <taxon>Bacteria</taxon>
        <taxon>Bacillati</taxon>
        <taxon>Actinomycetota</taxon>
        <taxon>Actinomycetes</taxon>
        <taxon>Micromonosporales</taxon>
        <taxon>Micromonosporaceae</taxon>
        <taxon>Rhizocola</taxon>
    </lineage>
</organism>
<proteinExistence type="predicted"/>
<feature type="transmembrane region" description="Helical" evidence="1">
    <location>
        <begin position="58"/>
        <end position="81"/>
    </location>
</feature>
<dbReference type="Proteomes" id="UP000612899">
    <property type="component" value="Unassembled WGS sequence"/>
</dbReference>
<dbReference type="EMBL" id="BONY01000096">
    <property type="protein sequence ID" value="GIH10479.1"/>
    <property type="molecule type" value="Genomic_DNA"/>
</dbReference>
<evidence type="ECO:0000313" key="2">
    <source>
        <dbReference type="EMBL" id="GIH10479.1"/>
    </source>
</evidence>
<keyword evidence="1" id="KW-1133">Transmembrane helix</keyword>
<sequence length="263" mass="27465">MGAVGVGGVGVRGDWWRWGVAVGVGVVLVVPLGLLGLRQSGQVGWIDAGWGSLGALPVSLARSAAVAGVLGALAVLGVLAAGRVDRVWALLVVWAVAPPLVVFVVAPQFFYYRYLLFTLPAWVVLAALGAYAAVRALSVRRQAVVAVALCVAVLVLGARDQVAVRRSPLAGDQDYRGAAGYVSAHMSAGDSVYFAGYPDKREQFGFAYEMRAGPTLAVCKELAACTGRVWLVTKASGAPVAAGFTQLDARAFQGIQLRLLTRD</sequence>
<name>A0A8J3VKH3_9ACTN</name>
<feature type="transmembrane region" description="Helical" evidence="1">
    <location>
        <begin position="15"/>
        <end position="37"/>
    </location>
</feature>
<keyword evidence="1" id="KW-0472">Membrane</keyword>
<reference evidence="2" key="1">
    <citation type="submission" date="2021-01" db="EMBL/GenBank/DDBJ databases">
        <title>Whole genome shotgun sequence of Rhizocola hellebori NBRC 109834.</title>
        <authorList>
            <person name="Komaki H."/>
            <person name="Tamura T."/>
        </authorList>
    </citation>
    <scope>NUCLEOTIDE SEQUENCE</scope>
    <source>
        <strain evidence="2">NBRC 109834</strain>
    </source>
</reference>
<feature type="transmembrane region" description="Helical" evidence="1">
    <location>
        <begin position="87"/>
        <end position="107"/>
    </location>
</feature>
<gene>
    <name evidence="2" type="ORF">Rhe02_85460</name>
</gene>
<comment type="caution">
    <text evidence="2">The sequence shown here is derived from an EMBL/GenBank/DDBJ whole genome shotgun (WGS) entry which is preliminary data.</text>
</comment>
<feature type="transmembrane region" description="Helical" evidence="1">
    <location>
        <begin position="139"/>
        <end position="158"/>
    </location>
</feature>